<keyword evidence="2" id="KW-1133">Transmembrane helix</keyword>
<dbReference type="AlphaFoldDB" id="A0A1Q3E0J9"/>
<evidence type="ECO:0000313" key="4">
    <source>
        <dbReference type="EMBL" id="GAW00696.1"/>
    </source>
</evidence>
<proteinExistence type="predicted"/>
<reference evidence="4 5" key="2">
    <citation type="submission" date="2017-02" db="EMBL/GenBank/DDBJ databases">
        <title>A genome survey and senescence transcriptome analysis in Lentinula edodes.</title>
        <authorList>
            <person name="Sakamoto Y."/>
            <person name="Nakade K."/>
            <person name="Sato S."/>
            <person name="Yoshida Y."/>
            <person name="Miyazaki K."/>
            <person name="Natsume S."/>
            <person name="Konno N."/>
        </authorList>
    </citation>
    <scope>NUCLEOTIDE SEQUENCE [LARGE SCALE GENOMIC DNA]</scope>
    <source>
        <strain evidence="4 5">NBRC 111202</strain>
    </source>
</reference>
<dbReference type="EMBL" id="BDGU01000035">
    <property type="protein sequence ID" value="GAW00696.1"/>
    <property type="molecule type" value="Genomic_DNA"/>
</dbReference>
<feature type="transmembrane region" description="Helical" evidence="2">
    <location>
        <begin position="102"/>
        <end position="124"/>
    </location>
</feature>
<evidence type="ECO:0000256" key="1">
    <source>
        <dbReference type="SAM" id="MobiDB-lite"/>
    </source>
</evidence>
<accession>A0A1Q3E0J9</accession>
<evidence type="ECO:0008006" key="6">
    <source>
        <dbReference type="Google" id="ProtNLM"/>
    </source>
</evidence>
<reference evidence="4 5" key="1">
    <citation type="submission" date="2016-08" db="EMBL/GenBank/DDBJ databases">
        <authorList>
            <consortium name="Lentinula edodes genome sequencing consortium"/>
            <person name="Sakamoto Y."/>
            <person name="Nakade K."/>
            <person name="Sato S."/>
            <person name="Yoshida Y."/>
            <person name="Miyazaki K."/>
            <person name="Natsume S."/>
            <person name="Konno N."/>
        </authorList>
    </citation>
    <scope>NUCLEOTIDE SEQUENCE [LARGE SCALE GENOMIC DNA]</scope>
    <source>
        <strain evidence="4 5">NBRC 111202</strain>
    </source>
</reference>
<evidence type="ECO:0000256" key="3">
    <source>
        <dbReference type="SAM" id="SignalP"/>
    </source>
</evidence>
<keyword evidence="2" id="KW-0472">Membrane</keyword>
<keyword evidence="2" id="KW-0812">Transmembrane</keyword>
<feature type="region of interest" description="Disordered" evidence="1">
    <location>
        <begin position="128"/>
        <end position="155"/>
    </location>
</feature>
<comment type="caution">
    <text evidence="4">The sequence shown here is derived from an EMBL/GenBank/DDBJ whole genome shotgun (WGS) entry which is preliminary data.</text>
</comment>
<feature type="chain" id="PRO_5012907980" description="Transmembrane protein" evidence="3">
    <location>
        <begin position="18"/>
        <end position="155"/>
    </location>
</feature>
<name>A0A1Q3E0J9_LENED</name>
<dbReference type="Proteomes" id="UP000188533">
    <property type="component" value="Unassembled WGS sequence"/>
</dbReference>
<keyword evidence="3" id="KW-0732">Signal</keyword>
<evidence type="ECO:0000256" key="2">
    <source>
        <dbReference type="SAM" id="Phobius"/>
    </source>
</evidence>
<sequence>MLYRLISALLFISSILSSHIVNGAPLSPLAANDSSVLQLSSSGINYEFIKVQILAPANERHKMSASALTGFPVSATHASGSVVKIVHNIFRGGRITINFRIYIRVPILISVFIVLCLGVMAFVAEFEDDDEETEDSPYSPASDGEKKTLMDPPLQ</sequence>
<protein>
    <recommendedName>
        <fullName evidence="6">Transmembrane protein</fullName>
    </recommendedName>
</protein>
<keyword evidence="5" id="KW-1185">Reference proteome</keyword>
<evidence type="ECO:0000313" key="5">
    <source>
        <dbReference type="Proteomes" id="UP000188533"/>
    </source>
</evidence>
<organism evidence="4 5">
    <name type="scientific">Lentinula edodes</name>
    <name type="common">Shiitake mushroom</name>
    <name type="synonym">Lentinus edodes</name>
    <dbReference type="NCBI Taxonomy" id="5353"/>
    <lineage>
        <taxon>Eukaryota</taxon>
        <taxon>Fungi</taxon>
        <taxon>Dikarya</taxon>
        <taxon>Basidiomycota</taxon>
        <taxon>Agaricomycotina</taxon>
        <taxon>Agaricomycetes</taxon>
        <taxon>Agaricomycetidae</taxon>
        <taxon>Agaricales</taxon>
        <taxon>Marasmiineae</taxon>
        <taxon>Omphalotaceae</taxon>
        <taxon>Lentinula</taxon>
    </lineage>
</organism>
<gene>
    <name evidence="4" type="ORF">LENED_002239</name>
</gene>
<feature type="signal peptide" evidence="3">
    <location>
        <begin position="1"/>
        <end position="17"/>
    </location>
</feature>